<sequence>MGLSHSTIDNPTNVPTVPPDCLSQAPEGPAEPPSSVDHSPDKAELFVPYIGNSGDALHRVIVEDIHEVQKCSQERAKGEAQAFFLSPMPASC</sequence>
<organism evidence="1 2">
    <name type="scientific">Entomophthora muscae</name>
    <dbReference type="NCBI Taxonomy" id="34485"/>
    <lineage>
        <taxon>Eukaryota</taxon>
        <taxon>Fungi</taxon>
        <taxon>Fungi incertae sedis</taxon>
        <taxon>Zoopagomycota</taxon>
        <taxon>Entomophthoromycotina</taxon>
        <taxon>Entomophthoromycetes</taxon>
        <taxon>Entomophthorales</taxon>
        <taxon>Entomophthoraceae</taxon>
        <taxon>Entomophthora</taxon>
    </lineage>
</organism>
<protein>
    <submittedName>
        <fullName evidence="1">Uncharacterized protein</fullName>
    </submittedName>
</protein>
<keyword evidence="2" id="KW-1185">Reference proteome</keyword>
<evidence type="ECO:0000313" key="1">
    <source>
        <dbReference type="EMBL" id="KAJ9049316.1"/>
    </source>
</evidence>
<proteinExistence type="predicted"/>
<name>A0ACC2RGY6_9FUNG</name>
<dbReference type="Proteomes" id="UP001165960">
    <property type="component" value="Unassembled WGS sequence"/>
</dbReference>
<accession>A0ACC2RGY6</accession>
<gene>
    <name evidence="1" type="ORF">DSO57_1025738</name>
</gene>
<dbReference type="EMBL" id="QTSX02007246">
    <property type="protein sequence ID" value="KAJ9049316.1"/>
    <property type="molecule type" value="Genomic_DNA"/>
</dbReference>
<comment type="caution">
    <text evidence="1">The sequence shown here is derived from an EMBL/GenBank/DDBJ whole genome shotgun (WGS) entry which is preliminary data.</text>
</comment>
<reference evidence="1" key="1">
    <citation type="submission" date="2022-04" db="EMBL/GenBank/DDBJ databases">
        <title>Genome of the entomopathogenic fungus Entomophthora muscae.</title>
        <authorList>
            <person name="Elya C."/>
            <person name="Lovett B.R."/>
            <person name="Lee E."/>
            <person name="Macias A.M."/>
            <person name="Hajek A.E."/>
            <person name="De Bivort B.L."/>
            <person name="Kasson M.T."/>
            <person name="De Fine Licht H.H."/>
            <person name="Stajich J.E."/>
        </authorList>
    </citation>
    <scope>NUCLEOTIDE SEQUENCE</scope>
    <source>
        <strain evidence="1">Berkeley</strain>
    </source>
</reference>
<evidence type="ECO:0000313" key="2">
    <source>
        <dbReference type="Proteomes" id="UP001165960"/>
    </source>
</evidence>